<name>A0A1F6DDH2_9BACT</name>
<comment type="caution">
    <text evidence="2">The sequence shown here is derived from an EMBL/GenBank/DDBJ whole genome shotgun (WGS) entry which is preliminary data.</text>
</comment>
<sequence length="211" mass="23479">MVKTIISIASLVIAGAVFFMYTEPTYGKTQALQKEIDQRNLALDKATELKKRQETLLAQYNAFNPDAIDRLHKLLPDHVDNVRLILDLDRLASRFGMAVQNVVISRSLSETSEKTVIGSIASGKQGYDSLTLKFSTHGTYSNFMKFMESLESSLRIVDLASLYLLPDAQSNSSTARPSSVIGGGSKTASGQIQTQETPYRYDITLRTYWLK</sequence>
<reference evidence="2 3" key="1">
    <citation type="journal article" date="2016" name="Nat. Commun.">
        <title>Thousands of microbial genomes shed light on interconnected biogeochemical processes in an aquifer system.</title>
        <authorList>
            <person name="Anantharaman K."/>
            <person name="Brown C.T."/>
            <person name="Hug L.A."/>
            <person name="Sharon I."/>
            <person name="Castelle C.J."/>
            <person name="Probst A.J."/>
            <person name="Thomas B.C."/>
            <person name="Singh A."/>
            <person name="Wilkins M.J."/>
            <person name="Karaoz U."/>
            <person name="Brodie E.L."/>
            <person name="Williams K.H."/>
            <person name="Hubbard S.S."/>
            <person name="Banfield J.F."/>
        </authorList>
    </citation>
    <scope>NUCLEOTIDE SEQUENCE [LARGE SCALE GENOMIC DNA]</scope>
</reference>
<protein>
    <recommendedName>
        <fullName evidence="4">Pilus assembly protein PilO</fullName>
    </recommendedName>
</protein>
<evidence type="ECO:0000256" key="1">
    <source>
        <dbReference type="SAM" id="MobiDB-lite"/>
    </source>
</evidence>
<feature type="region of interest" description="Disordered" evidence="1">
    <location>
        <begin position="169"/>
        <end position="193"/>
    </location>
</feature>
<dbReference type="Gene3D" id="3.30.70.60">
    <property type="match status" value="1"/>
</dbReference>
<organism evidence="2 3">
    <name type="scientific">Candidatus Kaiserbacteria bacterium RIFCSPHIGHO2_02_FULL_49_16</name>
    <dbReference type="NCBI Taxonomy" id="1798490"/>
    <lineage>
        <taxon>Bacteria</taxon>
        <taxon>Candidatus Kaiseribacteriota</taxon>
    </lineage>
</organism>
<evidence type="ECO:0000313" key="2">
    <source>
        <dbReference type="EMBL" id="OGG59455.1"/>
    </source>
</evidence>
<gene>
    <name evidence="2" type="ORF">A3C86_00670</name>
</gene>
<accession>A0A1F6DDH2</accession>
<dbReference type="EMBL" id="MFLD01000026">
    <property type="protein sequence ID" value="OGG59455.1"/>
    <property type="molecule type" value="Genomic_DNA"/>
</dbReference>
<proteinExistence type="predicted"/>
<evidence type="ECO:0008006" key="4">
    <source>
        <dbReference type="Google" id="ProtNLM"/>
    </source>
</evidence>
<dbReference type="InterPro" id="IPR014717">
    <property type="entry name" value="Transl_elong_EF1B/ribsomal_bS6"/>
</dbReference>
<dbReference type="AlphaFoldDB" id="A0A1F6DDH2"/>
<evidence type="ECO:0000313" key="3">
    <source>
        <dbReference type="Proteomes" id="UP000178042"/>
    </source>
</evidence>
<dbReference type="Proteomes" id="UP000178042">
    <property type="component" value="Unassembled WGS sequence"/>
</dbReference>